<gene>
    <name evidence="2" type="ORF">PQU92_07600</name>
</gene>
<feature type="chain" id="PRO_5046199018" description="DUF4142 domain-containing protein" evidence="1">
    <location>
        <begin position="25"/>
        <end position="214"/>
    </location>
</feature>
<evidence type="ECO:0000256" key="1">
    <source>
        <dbReference type="SAM" id="SignalP"/>
    </source>
</evidence>
<reference evidence="2 3" key="1">
    <citation type="submission" date="2023-01" db="EMBL/GenBank/DDBJ databases">
        <title>Novel species of the genus Asticcacaulis isolated from rivers.</title>
        <authorList>
            <person name="Lu H."/>
        </authorList>
    </citation>
    <scope>NUCLEOTIDE SEQUENCE [LARGE SCALE GENOMIC DNA]</scope>
    <source>
        <strain evidence="2 3">BYS171W</strain>
    </source>
</reference>
<sequence length="214" mass="22433">MAISGKIVTVMALGLMASASIASAETLVPPTLQGSFLSPEAPTAPKLVIDPALIGIAPKVEGTAASTVSVEDKAAAAKKTRKIALYKQLMELNGTAKNVRMILANTKSAVKLVILERQGKKNLLPSEEAKFDQIADRVLKEAEVTIIDQIATAQAAGFEEAEIVSLINANSGLAAAKYNAGKFANPEANAQQIQGFMVDAVVKIIKTFQQSISS</sequence>
<dbReference type="Proteomes" id="UP001214854">
    <property type="component" value="Unassembled WGS sequence"/>
</dbReference>
<proteinExistence type="predicted"/>
<dbReference type="RefSeq" id="WP_272747617.1">
    <property type="nucleotide sequence ID" value="NZ_JAQQKX010000005.1"/>
</dbReference>
<keyword evidence="1" id="KW-0732">Signal</keyword>
<organism evidence="2 3">
    <name type="scientific">Asticcacaulis aquaticus</name>
    <dbReference type="NCBI Taxonomy" id="2984212"/>
    <lineage>
        <taxon>Bacteria</taxon>
        <taxon>Pseudomonadati</taxon>
        <taxon>Pseudomonadota</taxon>
        <taxon>Alphaproteobacteria</taxon>
        <taxon>Caulobacterales</taxon>
        <taxon>Caulobacteraceae</taxon>
        <taxon>Asticcacaulis</taxon>
    </lineage>
</organism>
<comment type="caution">
    <text evidence="2">The sequence shown here is derived from an EMBL/GenBank/DDBJ whole genome shotgun (WGS) entry which is preliminary data.</text>
</comment>
<dbReference type="EMBL" id="JAQQKX010000005">
    <property type="protein sequence ID" value="MDC7683137.1"/>
    <property type="molecule type" value="Genomic_DNA"/>
</dbReference>
<evidence type="ECO:0000313" key="3">
    <source>
        <dbReference type="Proteomes" id="UP001214854"/>
    </source>
</evidence>
<accession>A0ABT5HT73</accession>
<protein>
    <recommendedName>
        <fullName evidence="4">DUF4142 domain-containing protein</fullName>
    </recommendedName>
</protein>
<evidence type="ECO:0008006" key="4">
    <source>
        <dbReference type="Google" id="ProtNLM"/>
    </source>
</evidence>
<keyword evidence="3" id="KW-1185">Reference proteome</keyword>
<feature type="signal peptide" evidence="1">
    <location>
        <begin position="1"/>
        <end position="24"/>
    </location>
</feature>
<evidence type="ECO:0000313" key="2">
    <source>
        <dbReference type="EMBL" id="MDC7683137.1"/>
    </source>
</evidence>
<name>A0ABT5HT73_9CAUL</name>